<gene>
    <name evidence="1" type="ORF">GCM10017559_03570</name>
</gene>
<evidence type="ECO:0000313" key="1">
    <source>
        <dbReference type="EMBL" id="GAA2987110.1"/>
    </source>
</evidence>
<evidence type="ECO:0000313" key="2">
    <source>
        <dbReference type="Proteomes" id="UP001499930"/>
    </source>
</evidence>
<dbReference type="Proteomes" id="UP001499930">
    <property type="component" value="Unassembled WGS sequence"/>
</dbReference>
<dbReference type="EMBL" id="BAAAWD010000002">
    <property type="protein sequence ID" value="GAA2987110.1"/>
    <property type="molecule type" value="Genomic_DNA"/>
</dbReference>
<keyword evidence="2" id="KW-1185">Reference proteome</keyword>
<comment type="caution">
    <text evidence="1">The sequence shown here is derived from an EMBL/GenBank/DDBJ whole genome shotgun (WGS) entry which is preliminary data.</text>
</comment>
<accession>A0ABP6K9Y5</accession>
<name>A0ABP6K9Y5_9ACTN</name>
<sequence length="124" mass="14868">MDSAYLKAKNICHQWIDEYSHDGGFERRLDIFHGTDWRIKRDDPTFYAAAYPEIIALTRLLASPYWQALAFENLSYPHRFIEEVRRTVAPHYQWPLGVYRERYEPLADWIYDQVMIERGPSLLD</sequence>
<protein>
    <submittedName>
        <fullName evidence="1">Uncharacterized protein</fullName>
    </submittedName>
</protein>
<reference evidence="2" key="1">
    <citation type="journal article" date="2019" name="Int. J. Syst. Evol. Microbiol.">
        <title>The Global Catalogue of Microorganisms (GCM) 10K type strain sequencing project: providing services to taxonomists for standard genome sequencing and annotation.</title>
        <authorList>
            <consortium name="The Broad Institute Genomics Platform"/>
            <consortium name="The Broad Institute Genome Sequencing Center for Infectious Disease"/>
            <person name="Wu L."/>
            <person name="Ma J."/>
        </authorList>
    </citation>
    <scope>NUCLEOTIDE SEQUENCE [LARGE SCALE GENOMIC DNA]</scope>
    <source>
        <strain evidence="2">JCM 3106</strain>
    </source>
</reference>
<proteinExistence type="predicted"/>
<organism evidence="1 2">
    <name type="scientific">Streptosporangium longisporum</name>
    <dbReference type="NCBI Taxonomy" id="46187"/>
    <lineage>
        <taxon>Bacteria</taxon>
        <taxon>Bacillati</taxon>
        <taxon>Actinomycetota</taxon>
        <taxon>Actinomycetes</taxon>
        <taxon>Streptosporangiales</taxon>
        <taxon>Streptosporangiaceae</taxon>
        <taxon>Streptosporangium</taxon>
    </lineage>
</organism>